<dbReference type="InterPro" id="IPR039420">
    <property type="entry name" value="WalR-like"/>
</dbReference>
<accession>A0A432LRK3</accession>
<dbReference type="PROSITE" id="PS50043">
    <property type="entry name" value="HTH_LUXR_2"/>
    <property type="match status" value="1"/>
</dbReference>
<dbReference type="AlphaFoldDB" id="A0A432LRK3"/>
<dbReference type="Proteomes" id="UP000267077">
    <property type="component" value="Unassembled WGS sequence"/>
</dbReference>
<feature type="domain" description="HTH luxR-type" evidence="4">
    <location>
        <begin position="150"/>
        <end position="215"/>
    </location>
</feature>
<evidence type="ECO:0000256" key="2">
    <source>
        <dbReference type="ARBA" id="ARBA00023125"/>
    </source>
</evidence>
<dbReference type="GO" id="GO:0003677">
    <property type="term" value="F:DNA binding"/>
    <property type="evidence" value="ECO:0007669"/>
    <property type="project" value="UniProtKB-KW"/>
</dbReference>
<evidence type="ECO:0000259" key="4">
    <source>
        <dbReference type="PROSITE" id="PS50043"/>
    </source>
</evidence>
<feature type="domain" description="Response regulatory" evidence="5">
    <location>
        <begin position="7"/>
        <end position="126"/>
    </location>
</feature>
<dbReference type="SMART" id="SM00421">
    <property type="entry name" value="HTH_LUXR"/>
    <property type="match status" value="1"/>
</dbReference>
<dbReference type="PROSITE" id="PS00622">
    <property type="entry name" value="HTH_LUXR_1"/>
    <property type="match status" value="1"/>
</dbReference>
<keyword evidence="1 3" id="KW-0597">Phosphoprotein</keyword>
<dbReference type="CDD" id="cd06170">
    <property type="entry name" value="LuxR_C_like"/>
    <property type="match status" value="1"/>
</dbReference>
<dbReference type="CDD" id="cd17535">
    <property type="entry name" value="REC_NarL-like"/>
    <property type="match status" value="1"/>
</dbReference>
<evidence type="ECO:0000259" key="5">
    <source>
        <dbReference type="PROSITE" id="PS50110"/>
    </source>
</evidence>
<feature type="modified residue" description="4-aspartylphosphate" evidence="3">
    <location>
        <position position="58"/>
    </location>
</feature>
<evidence type="ECO:0000256" key="3">
    <source>
        <dbReference type="PROSITE-ProRule" id="PRU00169"/>
    </source>
</evidence>
<gene>
    <name evidence="6" type="ORF">EKH79_16070</name>
</gene>
<dbReference type="InterPro" id="IPR016032">
    <property type="entry name" value="Sig_transdc_resp-reg_C-effctor"/>
</dbReference>
<dbReference type="Pfam" id="PF00196">
    <property type="entry name" value="GerE"/>
    <property type="match status" value="1"/>
</dbReference>
<dbReference type="EMBL" id="RYZR01000007">
    <property type="protein sequence ID" value="RUL62621.1"/>
    <property type="molecule type" value="Genomic_DNA"/>
</dbReference>
<reference evidence="6 7" key="1">
    <citation type="submission" date="2018-12" db="EMBL/GenBank/DDBJ databases">
        <title>Dyella dinghuensis sp. nov. DHOA06 and Dyella choica sp. nov. 4M-K27, isolated from forest soil.</title>
        <authorList>
            <person name="Qiu L.-H."/>
            <person name="Gao Z.-H."/>
        </authorList>
    </citation>
    <scope>NUCLEOTIDE SEQUENCE [LARGE SCALE GENOMIC DNA]</scope>
    <source>
        <strain evidence="6 7">DHOA06</strain>
    </source>
</reference>
<dbReference type="InterPro" id="IPR036388">
    <property type="entry name" value="WH-like_DNA-bd_sf"/>
</dbReference>
<organism evidence="6 7">
    <name type="scientific">Dyella dinghuensis</name>
    <dbReference type="NCBI Taxonomy" id="1920169"/>
    <lineage>
        <taxon>Bacteria</taxon>
        <taxon>Pseudomonadati</taxon>
        <taxon>Pseudomonadota</taxon>
        <taxon>Gammaproteobacteria</taxon>
        <taxon>Lysobacterales</taxon>
        <taxon>Rhodanobacteraceae</taxon>
        <taxon>Dyella</taxon>
    </lineage>
</organism>
<dbReference type="Gene3D" id="1.10.10.10">
    <property type="entry name" value="Winged helix-like DNA-binding domain superfamily/Winged helix DNA-binding domain"/>
    <property type="match status" value="1"/>
</dbReference>
<dbReference type="InterPro" id="IPR001789">
    <property type="entry name" value="Sig_transdc_resp-reg_receiver"/>
</dbReference>
<sequence length="234" mass="25518">MQGQSIRVAIADDHPLLLTGLACELSQLSGFIVVGKAQNSTELIELLSERAVDVVISDYTMPGGTHGDGLALFGFIRQRFPNTQLIALTMMSNPNVIRSLLSHGVRCILSKADSLVYIVDALHAALANRRFLSPTVDAIMKMHGIDDGANTSLTKKLSPRELEVVRLFVSGLTVSEIATRLHRSKQTISTQKMNAMRRLGIKRDTDLIIYGIDANLTTLSTEAKANSTTSDNER</sequence>
<evidence type="ECO:0000256" key="1">
    <source>
        <dbReference type="ARBA" id="ARBA00022553"/>
    </source>
</evidence>
<dbReference type="InterPro" id="IPR000792">
    <property type="entry name" value="Tscrpt_reg_LuxR_C"/>
</dbReference>
<proteinExistence type="predicted"/>
<dbReference type="SUPFAM" id="SSF52172">
    <property type="entry name" value="CheY-like"/>
    <property type="match status" value="1"/>
</dbReference>
<dbReference type="PANTHER" id="PTHR43214">
    <property type="entry name" value="TWO-COMPONENT RESPONSE REGULATOR"/>
    <property type="match status" value="1"/>
</dbReference>
<dbReference type="PROSITE" id="PS50110">
    <property type="entry name" value="RESPONSE_REGULATORY"/>
    <property type="match status" value="1"/>
</dbReference>
<dbReference type="Pfam" id="PF00072">
    <property type="entry name" value="Response_reg"/>
    <property type="match status" value="1"/>
</dbReference>
<keyword evidence="7" id="KW-1185">Reference proteome</keyword>
<dbReference type="OrthoDB" id="4313922at2"/>
<name>A0A432LRK3_9GAMM</name>
<protein>
    <submittedName>
        <fullName evidence="6">Response regulator transcription factor</fullName>
    </submittedName>
</protein>
<dbReference type="Gene3D" id="3.40.50.2300">
    <property type="match status" value="1"/>
</dbReference>
<dbReference type="PRINTS" id="PR00038">
    <property type="entry name" value="HTHLUXR"/>
</dbReference>
<dbReference type="GO" id="GO:0006355">
    <property type="term" value="P:regulation of DNA-templated transcription"/>
    <property type="evidence" value="ECO:0007669"/>
    <property type="project" value="InterPro"/>
</dbReference>
<dbReference type="SMART" id="SM00448">
    <property type="entry name" value="REC"/>
    <property type="match status" value="1"/>
</dbReference>
<dbReference type="SUPFAM" id="SSF46894">
    <property type="entry name" value="C-terminal effector domain of the bipartite response regulators"/>
    <property type="match status" value="1"/>
</dbReference>
<dbReference type="InterPro" id="IPR011006">
    <property type="entry name" value="CheY-like_superfamily"/>
</dbReference>
<keyword evidence="2" id="KW-0238">DNA-binding</keyword>
<comment type="caution">
    <text evidence="6">The sequence shown here is derived from an EMBL/GenBank/DDBJ whole genome shotgun (WGS) entry which is preliminary data.</text>
</comment>
<dbReference type="PANTHER" id="PTHR43214:SF17">
    <property type="entry name" value="TRANSCRIPTIONAL REGULATORY PROTEIN RCSB"/>
    <property type="match status" value="1"/>
</dbReference>
<dbReference type="InterPro" id="IPR058245">
    <property type="entry name" value="NreC/VraR/RcsB-like_REC"/>
</dbReference>
<dbReference type="GO" id="GO:0000160">
    <property type="term" value="P:phosphorelay signal transduction system"/>
    <property type="evidence" value="ECO:0007669"/>
    <property type="project" value="InterPro"/>
</dbReference>
<evidence type="ECO:0000313" key="7">
    <source>
        <dbReference type="Proteomes" id="UP000267077"/>
    </source>
</evidence>
<evidence type="ECO:0000313" key="6">
    <source>
        <dbReference type="EMBL" id="RUL62621.1"/>
    </source>
</evidence>